<evidence type="ECO:0000313" key="6">
    <source>
        <dbReference type="EMBL" id="KAK1741527.1"/>
    </source>
</evidence>
<dbReference type="GO" id="GO:0008865">
    <property type="term" value="F:fructokinase activity"/>
    <property type="evidence" value="ECO:0007669"/>
    <property type="project" value="UniProtKB-EC"/>
</dbReference>
<name>A0AAD8Y8M2_9STRA</name>
<dbReference type="EC" id="2.7.1.4" evidence="6"/>
<keyword evidence="7" id="KW-1185">Reference proteome</keyword>
<evidence type="ECO:0000256" key="2">
    <source>
        <dbReference type="ARBA" id="ARBA00022679"/>
    </source>
</evidence>
<reference evidence="6" key="1">
    <citation type="submission" date="2023-06" db="EMBL/GenBank/DDBJ databases">
        <title>Survivors Of The Sea: Transcriptome response of Skeletonema marinoi to long-term dormancy.</title>
        <authorList>
            <person name="Pinder M.I.M."/>
            <person name="Kourtchenko O."/>
            <person name="Robertson E.K."/>
            <person name="Larsson T."/>
            <person name="Maumus F."/>
            <person name="Osuna-Cruz C.M."/>
            <person name="Vancaester E."/>
            <person name="Stenow R."/>
            <person name="Vandepoele K."/>
            <person name="Ploug H."/>
            <person name="Bruchert V."/>
            <person name="Godhe A."/>
            <person name="Topel M."/>
        </authorList>
    </citation>
    <scope>NUCLEOTIDE SEQUENCE</scope>
    <source>
        <strain evidence="6">R05AC</strain>
    </source>
</reference>
<dbReference type="InterPro" id="IPR029056">
    <property type="entry name" value="Ribokinase-like"/>
</dbReference>
<feature type="domain" description="Carbohydrate kinase PfkB" evidence="5">
    <location>
        <begin position="88"/>
        <end position="184"/>
    </location>
</feature>
<dbReference type="Gene3D" id="3.40.1190.20">
    <property type="match status" value="1"/>
</dbReference>
<keyword evidence="3" id="KW-0418">Kinase</keyword>
<dbReference type="PANTHER" id="PTHR43085">
    <property type="entry name" value="HEXOKINASE FAMILY MEMBER"/>
    <property type="match status" value="1"/>
</dbReference>
<feature type="domain" description="Carbohydrate kinase PfkB" evidence="5">
    <location>
        <begin position="291"/>
        <end position="419"/>
    </location>
</feature>
<evidence type="ECO:0000313" key="7">
    <source>
        <dbReference type="Proteomes" id="UP001224775"/>
    </source>
</evidence>
<comment type="similarity">
    <text evidence="1">Belongs to the carbohydrate kinase PfkB family.</text>
</comment>
<sequence length="436" mass="47022">MSVTMMLSSVLLLLLATTISKIQSANAFASSSFKKYGSQHHRLASNKATVTLQSSTSSISNNDSSTPPPSVLCIGETLWDSLPSGIFLGGAPSNVAVHLAYLFQNAPSASSDNKADESNNNRPTVAVATYLGKDQLGKEAQRRLALNGVRTDYVQYHSEWETGMATAILDSNGDATYEFNTPAAWDGLCLDSNLKCLIQQREEEQRTDGHEEEEEKGNESHHVLFVLGTIAGRLDNDHGATSLSTLMSVRNYAPEGTVVVDINLRSPWYKEETVLGLIRGSSEEKEKKKLALLKVNEEELVILERWCGNMDTNADDLFGDALKIRMEQLAQALNTQRICVTRGDKGAALWCDNGSGASFDENPGCSLPNKKNNSDTVGAGDAFLASLINSLFIHGETSEKALERACALGGYVAGCRGATPAHGDAPDTLRNVFSIV</sequence>
<dbReference type="PANTHER" id="PTHR43085:SF57">
    <property type="entry name" value="CARBOHYDRATE KINASE PFKB DOMAIN-CONTAINING PROTEIN"/>
    <property type="match status" value="1"/>
</dbReference>
<keyword evidence="2 6" id="KW-0808">Transferase</keyword>
<feature type="chain" id="PRO_5042035941" evidence="4">
    <location>
        <begin position="28"/>
        <end position="436"/>
    </location>
</feature>
<dbReference type="Pfam" id="PF00294">
    <property type="entry name" value="PfkB"/>
    <property type="match status" value="2"/>
</dbReference>
<proteinExistence type="inferred from homology"/>
<gene>
    <name evidence="6" type="ORF">QTG54_008005</name>
</gene>
<comment type="caution">
    <text evidence="6">The sequence shown here is derived from an EMBL/GenBank/DDBJ whole genome shotgun (WGS) entry which is preliminary data.</text>
</comment>
<dbReference type="EMBL" id="JATAAI010000013">
    <property type="protein sequence ID" value="KAK1741527.1"/>
    <property type="molecule type" value="Genomic_DNA"/>
</dbReference>
<dbReference type="InterPro" id="IPR050306">
    <property type="entry name" value="PfkB_Carbo_kinase"/>
</dbReference>
<feature type="signal peptide" evidence="4">
    <location>
        <begin position="1"/>
        <end position="27"/>
    </location>
</feature>
<organism evidence="6 7">
    <name type="scientific">Skeletonema marinoi</name>
    <dbReference type="NCBI Taxonomy" id="267567"/>
    <lineage>
        <taxon>Eukaryota</taxon>
        <taxon>Sar</taxon>
        <taxon>Stramenopiles</taxon>
        <taxon>Ochrophyta</taxon>
        <taxon>Bacillariophyta</taxon>
        <taxon>Coscinodiscophyceae</taxon>
        <taxon>Thalassiosirophycidae</taxon>
        <taxon>Thalassiosirales</taxon>
        <taxon>Skeletonemataceae</taxon>
        <taxon>Skeletonema</taxon>
        <taxon>Skeletonema marinoi-dohrnii complex</taxon>
    </lineage>
</organism>
<protein>
    <submittedName>
        <fullName evidence="6">Fructokinase</fullName>
        <ecNumber evidence="6">2.7.1.4</ecNumber>
    </submittedName>
</protein>
<dbReference type="SUPFAM" id="SSF53613">
    <property type="entry name" value="Ribokinase-like"/>
    <property type="match status" value="1"/>
</dbReference>
<keyword evidence="4" id="KW-0732">Signal</keyword>
<dbReference type="AlphaFoldDB" id="A0AAD8Y8M2"/>
<accession>A0AAD8Y8M2</accession>
<evidence type="ECO:0000256" key="4">
    <source>
        <dbReference type="SAM" id="SignalP"/>
    </source>
</evidence>
<dbReference type="Proteomes" id="UP001224775">
    <property type="component" value="Unassembled WGS sequence"/>
</dbReference>
<dbReference type="InterPro" id="IPR011611">
    <property type="entry name" value="PfkB_dom"/>
</dbReference>
<evidence type="ECO:0000259" key="5">
    <source>
        <dbReference type="Pfam" id="PF00294"/>
    </source>
</evidence>
<evidence type="ECO:0000256" key="3">
    <source>
        <dbReference type="ARBA" id="ARBA00022777"/>
    </source>
</evidence>
<evidence type="ECO:0000256" key="1">
    <source>
        <dbReference type="ARBA" id="ARBA00010688"/>
    </source>
</evidence>